<dbReference type="InParanoid" id="A0A0C3PM65"/>
<feature type="compositionally biased region" description="Low complexity" evidence="1">
    <location>
        <begin position="133"/>
        <end position="142"/>
    </location>
</feature>
<organism evidence="2 3">
    <name type="scientific">Pisolithus tinctorius Marx 270</name>
    <dbReference type="NCBI Taxonomy" id="870435"/>
    <lineage>
        <taxon>Eukaryota</taxon>
        <taxon>Fungi</taxon>
        <taxon>Dikarya</taxon>
        <taxon>Basidiomycota</taxon>
        <taxon>Agaricomycotina</taxon>
        <taxon>Agaricomycetes</taxon>
        <taxon>Agaricomycetidae</taxon>
        <taxon>Boletales</taxon>
        <taxon>Sclerodermatineae</taxon>
        <taxon>Pisolithaceae</taxon>
        <taxon>Pisolithus</taxon>
    </lineage>
</organism>
<dbReference type="AlphaFoldDB" id="A0A0C3PM65"/>
<dbReference type="HOGENOM" id="CLU_510926_0_0_1"/>
<dbReference type="EMBL" id="KN831953">
    <property type="protein sequence ID" value="KIO09866.1"/>
    <property type="molecule type" value="Genomic_DNA"/>
</dbReference>
<feature type="compositionally biased region" description="Polar residues" evidence="1">
    <location>
        <begin position="412"/>
        <end position="425"/>
    </location>
</feature>
<sequence length="646" mass="70672">MLTGGSRFLKKHGRRVVRPIEKGNVCWSLNVESEGDGPSRHAMAKNVWPLDTAKTIIVLHGIVALGPQGTGSLAALSKARAAASSSSSSVASSSVKFRKRKWTREQLLKSLQVIILGSLSAPLPPELPPSPPCSRSNSPVPSFTKRKHAPSQDHELVKRPRISSSSERSSQLHHPHYHHYQQPQPPLLAPLHRSSNQVPNYSLRSEPSEDGELREDPVSLTSRPSALPVLSTAVPVRRPRRGKVALATFEDLHDRYHRYGRMLKYSGDARFWSTYPPTHKEYRPLNDPPPPNSPYHKHGGLIARLELVDALVCFTYSIWCREYIRRTCHRETWGTIEAFLDWCKIKWQSEDVLGDREKALLGLIWMIEAFVHSRILYYTAKTSVDPELDRTWAKMKSEMAALSREAERTEMGSASTTGQHVSGPQKTPPMLPSPASIAPDSSASSTPITGSAGGTPSTSNSLVAQTLSSARVSHATNPATLPLSRHLLPHVSNRSDGPSPTPAMVAAAAKATVSLGPAMVYQLKEQSGAVLSASSSMDHAQRYLTLPIMARHYPITFARMMGSSLAAHEEHEPDIEDEEGELLWPTQSVTGEGLGWVCLMGKAMVKELGRDIGYVGLHGVVRKPEAAPAGASPLPPDSSRQVSAQR</sequence>
<evidence type="ECO:0000313" key="2">
    <source>
        <dbReference type="EMBL" id="KIO09866.1"/>
    </source>
</evidence>
<feature type="compositionally biased region" description="Low complexity" evidence="1">
    <location>
        <begin position="433"/>
        <end position="449"/>
    </location>
</feature>
<proteinExistence type="predicted"/>
<accession>A0A0C3PM65</accession>
<feature type="region of interest" description="Disordered" evidence="1">
    <location>
        <begin position="125"/>
        <end position="222"/>
    </location>
</feature>
<dbReference type="OrthoDB" id="3238644at2759"/>
<evidence type="ECO:0000313" key="3">
    <source>
        <dbReference type="Proteomes" id="UP000054217"/>
    </source>
</evidence>
<feature type="compositionally biased region" description="Polar residues" evidence="1">
    <location>
        <begin position="193"/>
        <end position="205"/>
    </location>
</feature>
<keyword evidence="3" id="KW-1185">Reference proteome</keyword>
<feature type="region of interest" description="Disordered" evidence="1">
    <location>
        <begin position="625"/>
        <end position="646"/>
    </location>
</feature>
<protein>
    <submittedName>
        <fullName evidence="2">Uncharacterized protein</fullName>
    </submittedName>
</protein>
<reference evidence="3" key="2">
    <citation type="submission" date="2015-01" db="EMBL/GenBank/DDBJ databases">
        <title>Evolutionary Origins and Diversification of the Mycorrhizal Mutualists.</title>
        <authorList>
            <consortium name="DOE Joint Genome Institute"/>
            <consortium name="Mycorrhizal Genomics Consortium"/>
            <person name="Kohler A."/>
            <person name="Kuo A."/>
            <person name="Nagy L.G."/>
            <person name="Floudas D."/>
            <person name="Copeland A."/>
            <person name="Barry K.W."/>
            <person name="Cichocki N."/>
            <person name="Veneault-Fourrey C."/>
            <person name="LaButti K."/>
            <person name="Lindquist E.A."/>
            <person name="Lipzen A."/>
            <person name="Lundell T."/>
            <person name="Morin E."/>
            <person name="Murat C."/>
            <person name="Riley R."/>
            <person name="Ohm R."/>
            <person name="Sun H."/>
            <person name="Tunlid A."/>
            <person name="Henrissat B."/>
            <person name="Grigoriev I.V."/>
            <person name="Hibbett D.S."/>
            <person name="Martin F."/>
        </authorList>
    </citation>
    <scope>NUCLEOTIDE SEQUENCE [LARGE SCALE GENOMIC DNA]</scope>
    <source>
        <strain evidence="3">Marx 270</strain>
    </source>
</reference>
<dbReference type="Proteomes" id="UP000054217">
    <property type="component" value="Unassembled WGS sequence"/>
</dbReference>
<evidence type="ECO:0000256" key="1">
    <source>
        <dbReference type="SAM" id="MobiDB-lite"/>
    </source>
</evidence>
<name>A0A0C3PM65_PISTI</name>
<feature type="region of interest" description="Disordered" evidence="1">
    <location>
        <begin position="403"/>
        <end position="461"/>
    </location>
</feature>
<reference evidence="2 3" key="1">
    <citation type="submission" date="2014-04" db="EMBL/GenBank/DDBJ databases">
        <authorList>
            <consortium name="DOE Joint Genome Institute"/>
            <person name="Kuo A."/>
            <person name="Kohler A."/>
            <person name="Costa M.D."/>
            <person name="Nagy L.G."/>
            <person name="Floudas D."/>
            <person name="Copeland A."/>
            <person name="Barry K.W."/>
            <person name="Cichocki N."/>
            <person name="Veneault-Fourrey C."/>
            <person name="LaButti K."/>
            <person name="Lindquist E.A."/>
            <person name="Lipzen A."/>
            <person name="Lundell T."/>
            <person name="Morin E."/>
            <person name="Murat C."/>
            <person name="Sun H."/>
            <person name="Tunlid A."/>
            <person name="Henrissat B."/>
            <person name="Grigoriev I.V."/>
            <person name="Hibbett D.S."/>
            <person name="Martin F."/>
            <person name="Nordberg H.P."/>
            <person name="Cantor M.N."/>
            <person name="Hua S.X."/>
        </authorList>
    </citation>
    <scope>NUCLEOTIDE SEQUENCE [LARGE SCALE GENOMIC DNA]</scope>
    <source>
        <strain evidence="2 3">Marx 270</strain>
    </source>
</reference>
<gene>
    <name evidence="2" type="ORF">M404DRAFT_21558</name>
</gene>